<accession>A0A9I9EMT0</accession>
<reference evidence="2" key="1">
    <citation type="submission" date="2023-03" db="UniProtKB">
        <authorList>
            <consortium name="EnsemblPlants"/>
        </authorList>
    </citation>
    <scope>IDENTIFICATION</scope>
</reference>
<dbReference type="AlphaFoldDB" id="A0A9I9EMT0"/>
<evidence type="ECO:0000256" key="1">
    <source>
        <dbReference type="SAM" id="Phobius"/>
    </source>
</evidence>
<dbReference type="EnsemblPlants" id="MELO3C035621.2.1">
    <property type="protein sequence ID" value="MELO3C035621.2.1"/>
    <property type="gene ID" value="MELO3C035621.2"/>
</dbReference>
<protein>
    <submittedName>
        <fullName evidence="2">Uncharacterized protein</fullName>
    </submittedName>
</protein>
<name>A0A9I9EMT0_CUCME</name>
<proteinExistence type="predicted"/>
<dbReference type="Gramene" id="MELO3C035621.2.1">
    <property type="protein sequence ID" value="MELO3C035621.2.1"/>
    <property type="gene ID" value="MELO3C035621.2"/>
</dbReference>
<keyword evidence="1" id="KW-0812">Transmembrane</keyword>
<feature type="transmembrane region" description="Helical" evidence="1">
    <location>
        <begin position="12"/>
        <end position="39"/>
    </location>
</feature>
<organism evidence="2">
    <name type="scientific">Cucumis melo</name>
    <name type="common">Muskmelon</name>
    <dbReference type="NCBI Taxonomy" id="3656"/>
    <lineage>
        <taxon>Eukaryota</taxon>
        <taxon>Viridiplantae</taxon>
        <taxon>Streptophyta</taxon>
        <taxon>Embryophyta</taxon>
        <taxon>Tracheophyta</taxon>
        <taxon>Spermatophyta</taxon>
        <taxon>Magnoliopsida</taxon>
        <taxon>eudicotyledons</taxon>
        <taxon>Gunneridae</taxon>
        <taxon>Pentapetalae</taxon>
        <taxon>rosids</taxon>
        <taxon>fabids</taxon>
        <taxon>Cucurbitales</taxon>
        <taxon>Cucurbitaceae</taxon>
        <taxon>Benincaseae</taxon>
        <taxon>Cucumis</taxon>
    </lineage>
</organism>
<keyword evidence="1" id="KW-1133">Transmembrane helix</keyword>
<keyword evidence="1" id="KW-0472">Membrane</keyword>
<evidence type="ECO:0000313" key="2">
    <source>
        <dbReference type="EnsemblPlants" id="MELO3C035621.2.1"/>
    </source>
</evidence>
<sequence>MASKLNAIYQNAFNMFVSHASIMFFRHLFKIMALLSGFARVYTEIMPSEKYGENIFFFNGIIVSMVLKYVDNIAKVLQESIGVVKSYLRQFIDV</sequence>